<organism evidence="1 2">
    <name type="scientific">Candidatus Onthenecus intestinigallinarum</name>
    <dbReference type="NCBI Taxonomy" id="2840875"/>
    <lineage>
        <taxon>Bacteria</taxon>
        <taxon>Bacillati</taxon>
        <taxon>Bacillota</taxon>
        <taxon>Clostridia</taxon>
        <taxon>Eubacteriales</taxon>
        <taxon>Candidatus Onthenecus</taxon>
    </lineage>
</organism>
<dbReference type="EMBL" id="DVFJ01000038">
    <property type="protein sequence ID" value="HIQ72741.1"/>
    <property type="molecule type" value="Genomic_DNA"/>
</dbReference>
<name>A0A9D1CRA1_9FIRM</name>
<reference evidence="1" key="1">
    <citation type="submission" date="2020-10" db="EMBL/GenBank/DDBJ databases">
        <authorList>
            <person name="Gilroy R."/>
        </authorList>
    </citation>
    <scope>NUCLEOTIDE SEQUENCE</scope>
    <source>
        <strain evidence="1">ChiSxjej2B14-6234</strain>
    </source>
</reference>
<accession>A0A9D1CRA1</accession>
<evidence type="ECO:0000313" key="2">
    <source>
        <dbReference type="Proteomes" id="UP000886887"/>
    </source>
</evidence>
<sequence length="106" mass="11948">MKRARERRRGLYVTAFVCLASAAAFVWGTAGIAGQVDEQQALTLERAIERAVVTCYALEGQYPPTLDYIREYYGVVIDQERYDVFYDVFAQNVMPSVTVAQRGDTP</sequence>
<evidence type="ECO:0000313" key="1">
    <source>
        <dbReference type="EMBL" id="HIQ72741.1"/>
    </source>
</evidence>
<protein>
    <submittedName>
        <fullName evidence="1">Uncharacterized protein</fullName>
    </submittedName>
</protein>
<comment type="caution">
    <text evidence="1">The sequence shown here is derived from an EMBL/GenBank/DDBJ whole genome shotgun (WGS) entry which is preliminary data.</text>
</comment>
<gene>
    <name evidence="1" type="ORF">IAB73_11100</name>
</gene>
<dbReference type="Proteomes" id="UP000886887">
    <property type="component" value="Unassembled WGS sequence"/>
</dbReference>
<dbReference type="AlphaFoldDB" id="A0A9D1CRA1"/>
<proteinExistence type="predicted"/>
<reference evidence="1" key="2">
    <citation type="journal article" date="2021" name="PeerJ">
        <title>Extensive microbial diversity within the chicken gut microbiome revealed by metagenomics and culture.</title>
        <authorList>
            <person name="Gilroy R."/>
            <person name="Ravi A."/>
            <person name="Getino M."/>
            <person name="Pursley I."/>
            <person name="Horton D.L."/>
            <person name="Alikhan N.F."/>
            <person name="Baker D."/>
            <person name="Gharbi K."/>
            <person name="Hall N."/>
            <person name="Watson M."/>
            <person name="Adriaenssens E.M."/>
            <person name="Foster-Nyarko E."/>
            <person name="Jarju S."/>
            <person name="Secka A."/>
            <person name="Antonio M."/>
            <person name="Oren A."/>
            <person name="Chaudhuri R.R."/>
            <person name="La Ragione R."/>
            <person name="Hildebrand F."/>
            <person name="Pallen M.J."/>
        </authorList>
    </citation>
    <scope>NUCLEOTIDE SEQUENCE</scope>
    <source>
        <strain evidence="1">ChiSxjej2B14-6234</strain>
    </source>
</reference>